<dbReference type="PANTHER" id="PTHR12001:SF85">
    <property type="entry name" value="SHORT CHAIN ISOPRENYL DIPHOSPHATE SYNTHASE"/>
    <property type="match status" value="1"/>
</dbReference>
<dbReference type="Proteomes" id="UP000242444">
    <property type="component" value="Unassembled WGS sequence"/>
</dbReference>
<dbReference type="CDD" id="cd00685">
    <property type="entry name" value="Trans_IPPS_HT"/>
    <property type="match status" value="1"/>
</dbReference>
<dbReference type="InParanoid" id="A0A263D2F6"/>
<dbReference type="GO" id="GO:0004659">
    <property type="term" value="F:prenyltransferase activity"/>
    <property type="evidence" value="ECO:0007669"/>
    <property type="project" value="InterPro"/>
</dbReference>
<name>A0A263D2F6_9PSEU</name>
<comment type="caution">
    <text evidence="7">The sequence shown here is derived from an EMBL/GenBank/DDBJ whole genome shotgun (WGS) entry which is preliminary data.</text>
</comment>
<evidence type="ECO:0000256" key="6">
    <source>
        <dbReference type="RuleBase" id="RU004466"/>
    </source>
</evidence>
<accession>A0A263D2F6</accession>
<dbReference type="RefSeq" id="WP_094863356.1">
    <property type="nucleotide sequence ID" value="NZ_NKYE01000008.1"/>
</dbReference>
<proteinExistence type="inferred from homology"/>
<keyword evidence="3 6" id="KW-0808">Transferase</keyword>
<dbReference type="PANTHER" id="PTHR12001">
    <property type="entry name" value="GERANYLGERANYL PYROPHOSPHATE SYNTHASE"/>
    <property type="match status" value="1"/>
</dbReference>
<sequence>MTGAEQLIREITTSSLADEVRDALARRWQPGDGRIHEISRYALLAPGKLLRPLLLAATAETCGAPREQVLPAALAVEYLHVASLVHDDIIDGDDLRRGRASVHARFGMSDAIVTGDALLFQVFASLAECADRGASDRAVLAAIGVLAKAGVDLCEGQAQEARLAAAADGTVAEYLRVAELKTGALFRGACRAGALLAGAEPATADGITRYAEHAGLAFQLRDDVLPYVGDAAVVGKPDTSDAANLRLTMPVLLAREVAGPQDRAALDRALTADLTARERFAVLTEVLDRTGALEKTQQRAEAEAALAEAELESLSPSEGRDLLSALARLSTSRDR</sequence>
<evidence type="ECO:0000313" key="8">
    <source>
        <dbReference type="Proteomes" id="UP000242444"/>
    </source>
</evidence>
<keyword evidence="4" id="KW-0479">Metal-binding</keyword>
<dbReference type="Pfam" id="PF00348">
    <property type="entry name" value="polyprenyl_synt"/>
    <property type="match status" value="1"/>
</dbReference>
<evidence type="ECO:0000256" key="4">
    <source>
        <dbReference type="ARBA" id="ARBA00022723"/>
    </source>
</evidence>
<comment type="similarity">
    <text evidence="2 6">Belongs to the FPP/GGPP synthase family.</text>
</comment>
<dbReference type="InterPro" id="IPR033749">
    <property type="entry name" value="Polyprenyl_synt_CS"/>
</dbReference>
<evidence type="ECO:0000313" key="7">
    <source>
        <dbReference type="EMBL" id="OZM72258.1"/>
    </source>
</evidence>
<protein>
    <submittedName>
        <fullName evidence="7">Dimethylallyltranstransferase</fullName>
    </submittedName>
</protein>
<evidence type="ECO:0000256" key="1">
    <source>
        <dbReference type="ARBA" id="ARBA00001946"/>
    </source>
</evidence>
<dbReference type="EMBL" id="NKYE01000008">
    <property type="protein sequence ID" value="OZM72258.1"/>
    <property type="molecule type" value="Genomic_DNA"/>
</dbReference>
<dbReference type="AlphaFoldDB" id="A0A263D2F6"/>
<reference evidence="7 8" key="1">
    <citation type="submission" date="2017-07" db="EMBL/GenBank/DDBJ databases">
        <title>Amycolatopsis antarcticus sp. nov., isolated from the surface of an Antarcticus brown macroalga.</title>
        <authorList>
            <person name="Wang J."/>
            <person name="Leiva S."/>
            <person name="Huang J."/>
            <person name="Huang Y."/>
        </authorList>
    </citation>
    <scope>NUCLEOTIDE SEQUENCE [LARGE SCALE GENOMIC DNA]</scope>
    <source>
        <strain evidence="7 8">AU-G6</strain>
    </source>
</reference>
<comment type="cofactor">
    <cofactor evidence="1">
        <name>Mg(2+)</name>
        <dbReference type="ChEBI" id="CHEBI:18420"/>
    </cofactor>
</comment>
<dbReference type="SFLD" id="SFLDG01017">
    <property type="entry name" value="Polyprenyl_Transferase_Like"/>
    <property type="match status" value="1"/>
</dbReference>
<keyword evidence="5" id="KW-0460">Magnesium</keyword>
<organism evidence="7 8">
    <name type="scientific">Amycolatopsis antarctica</name>
    <dbReference type="NCBI Taxonomy" id="1854586"/>
    <lineage>
        <taxon>Bacteria</taxon>
        <taxon>Bacillati</taxon>
        <taxon>Actinomycetota</taxon>
        <taxon>Actinomycetes</taxon>
        <taxon>Pseudonocardiales</taxon>
        <taxon>Pseudonocardiaceae</taxon>
        <taxon>Amycolatopsis</taxon>
    </lineage>
</organism>
<evidence type="ECO:0000256" key="2">
    <source>
        <dbReference type="ARBA" id="ARBA00006706"/>
    </source>
</evidence>
<dbReference type="Gene3D" id="1.10.600.10">
    <property type="entry name" value="Farnesyl Diphosphate Synthase"/>
    <property type="match status" value="1"/>
</dbReference>
<dbReference type="OrthoDB" id="4497239at2"/>
<dbReference type="SFLD" id="SFLDS00005">
    <property type="entry name" value="Isoprenoid_Synthase_Type_I"/>
    <property type="match status" value="1"/>
</dbReference>
<evidence type="ECO:0000256" key="5">
    <source>
        <dbReference type="ARBA" id="ARBA00022842"/>
    </source>
</evidence>
<dbReference type="GO" id="GO:0008299">
    <property type="term" value="P:isoprenoid biosynthetic process"/>
    <property type="evidence" value="ECO:0007669"/>
    <property type="project" value="InterPro"/>
</dbReference>
<dbReference type="FunCoup" id="A0A263D2F6">
    <property type="interactions" value="155"/>
</dbReference>
<dbReference type="InterPro" id="IPR008949">
    <property type="entry name" value="Isoprenoid_synthase_dom_sf"/>
</dbReference>
<dbReference type="InterPro" id="IPR000092">
    <property type="entry name" value="Polyprenyl_synt"/>
</dbReference>
<dbReference type="PROSITE" id="PS00723">
    <property type="entry name" value="POLYPRENYL_SYNTHASE_1"/>
    <property type="match status" value="1"/>
</dbReference>
<dbReference type="SUPFAM" id="SSF48576">
    <property type="entry name" value="Terpenoid synthases"/>
    <property type="match status" value="1"/>
</dbReference>
<dbReference type="GO" id="GO:0046872">
    <property type="term" value="F:metal ion binding"/>
    <property type="evidence" value="ECO:0007669"/>
    <property type="project" value="UniProtKB-KW"/>
</dbReference>
<gene>
    <name evidence="7" type="ORF">CFN78_14645</name>
</gene>
<keyword evidence="8" id="KW-1185">Reference proteome</keyword>
<evidence type="ECO:0000256" key="3">
    <source>
        <dbReference type="ARBA" id="ARBA00022679"/>
    </source>
</evidence>